<dbReference type="PROSITE" id="PS50111">
    <property type="entry name" value="CHEMOTAXIS_TRANSDUC_2"/>
    <property type="match status" value="1"/>
</dbReference>
<feature type="coiled-coil region" evidence="4">
    <location>
        <begin position="188"/>
        <end position="253"/>
    </location>
</feature>
<evidence type="ECO:0000313" key="9">
    <source>
        <dbReference type="Proteomes" id="UP001627408"/>
    </source>
</evidence>
<protein>
    <submittedName>
        <fullName evidence="8">Methyl-accepting chemotaxis protein</fullName>
    </submittedName>
</protein>
<dbReference type="PRINTS" id="PR00260">
    <property type="entry name" value="CHEMTRNSDUCR"/>
</dbReference>
<feature type="transmembrane region" description="Helical" evidence="5">
    <location>
        <begin position="66"/>
        <end position="86"/>
    </location>
</feature>
<keyword evidence="5" id="KW-0812">Transmembrane</keyword>
<feature type="domain" description="Methyl-accepting transducer" evidence="6">
    <location>
        <begin position="313"/>
        <end position="542"/>
    </location>
</feature>
<keyword evidence="9" id="KW-1185">Reference proteome</keyword>
<comment type="caution">
    <text evidence="8">The sequence shown here is derived from an EMBL/GenBank/DDBJ whole genome shotgun (WGS) entry which is preliminary data.</text>
</comment>
<sequence length="577" mass="60972">MSDIDTTLEEARKEAATWILYGCAPIGIVVLLCGILLPVQSLFPGLVALGTTAVALWSVRTCHPHYRLVVSLASVAQAIGLVAALSGTAWQIDAHMLFYVSLAALISLVDVRAILLGAVTVLVHHLALGVFLPQMVFPSFDLIENLERAIMHGAIVGLEVLALIMAVKMRLKLTREVDRALKDVETSMGEAKESRARAVEARQEAEAEAERARSAQDKAEELLEGLRLEQLARERADAEARAAKEESALAQSALLESQTKVVTALRSGLERIAEGDLTGQITAPFPDSYEVLRHDYNRALKTLSSALGEVSNNTNDLLDRVAAVGSSAAALAARTERQVASLEATSQAVHALNATVRMSTDNAKATAHAAGVVKSDAVSGGDVVRRVIAAMSDIEVSSQEIAKINAVMDDIAFQTNLLALNAGVEAARAGEAGRGFSVVASEVRALSQRATEAARGINELTERSGRQVRDGVSLVGQAGQALDAIVESIAGMTASAEQIANAAVEQSSGLNSVSKSMTELDAVAQSNAAMCEETSAACQVLTKGMDQIAARMQDFRVTAVDTEHHVVGESEQERIAS</sequence>
<dbReference type="InterPro" id="IPR004090">
    <property type="entry name" value="Chemotax_Me-accpt_rcpt"/>
</dbReference>
<dbReference type="EMBL" id="JBHDIY010000002">
    <property type="protein sequence ID" value="MFL4469788.1"/>
    <property type="molecule type" value="Genomic_DNA"/>
</dbReference>
<evidence type="ECO:0000256" key="1">
    <source>
        <dbReference type="ARBA" id="ARBA00022500"/>
    </source>
</evidence>
<name>A0ABW8UXA4_9RHOB</name>
<dbReference type="RefSeq" id="WP_407594211.1">
    <property type="nucleotide sequence ID" value="NZ_JBHDIY010000002.1"/>
</dbReference>
<feature type="transmembrane region" description="Helical" evidence="5">
    <location>
        <begin position="114"/>
        <end position="137"/>
    </location>
</feature>
<gene>
    <name evidence="8" type="ORF">ACERZ8_07880</name>
</gene>
<evidence type="ECO:0000259" key="6">
    <source>
        <dbReference type="PROSITE" id="PS50111"/>
    </source>
</evidence>
<evidence type="ECO:0000259" key="7">
    <source>
        <dbReference type="PROSITE" id="PS50885"/>
    </source>
</evidence>
<accession>A0ABW8UXA4</accession>
<reference evidence="8 9" key="1">
    <citation type="submission" date="2024-08" db="EMBL/GenBank/DDBJ databases">
        <title>Tateyamaria sp. nov., isolated from marine algae.</title>
        <authorList>
            <person name="Choi B.J."/>
            <person name="Kim J.M."/>
            <person name="Lee J.K."/>
            <person name="Choi D.G."/>
            <person name="Bayburt H."/>
            <person name="Baek J.H."/>
            <person name="Han D.M."/>
            <person name="Jeon C.O."/>
        </authorList>
    </citation>
    <scope>NUCLEOTIDE SEQUENCE [LARGE SCALE GENOMIC DNA]</scope>
    <source>
        <strain evidence="8 9">KMU-156</strain>
    </source>
</reference>
<keyword evidence="3" id="KW-0807">Transducer</keyword>
<evidence type="ECO:0000256" key="2">
    <source>
        <dbReference type="ARBA" id="ARBA00029447"/>
    </source>
</evidence>
<comment type="similarity">
    <text evidence="2">Belongs to the methyl-accepting chemotaxis (MCP) protein family.</text>
</comment>
<feature type="transmembrane region" description="Helical" evidence="5">
    <location>
        <begin position="149"/>
        <end position="167"/>
    </location>
</feature>
<dbReference type="Gene3D" id="1.10.287.950">
    <property type="entry name" value="Methyl-accepting chemotaxis protein"/>
    <property type="match status" value="1"/>
</dbReference>
<feature type="transmembrane region" description="Helical" evidence="5">
    <location>
        <begin position="43"/>
        <end position="59"/>
    </location>
</feature>
<dbReference type="InterPro" id="IPR004089">
    <property type="entry name" value="MCPsignal_dom"/>
</dbReference>
<evidence type="ECO:0000313" key="8">
    <source>
        <dbReference type="EMBL" id="MFL4469788.1"/>
    </source>
</evidence>
<dbReference type="Proteomes" id="UP001627408">
    <property type="component" value="Unassembled WGS sequence"/>
</dbReference>
<dbReference type="Pfam" id="PF00015">
    <property type="entry name" value="MCPsignal"/>
    <property type="match status" value="1"/>
</dbReference>
<dbReference type="PROSITE" id="PS50885">
    <property type="entry name" value="HAMP"/>
    <property type="match status" value="1"/>
</dbReference>
<keyword evidence="5" id="KW-1133">Transmembrane helix</keyword>
<dbReference type="InterPro" id="IPR051310">
    <property type="entry name" value="MCP_chemotaxis"/>
</dbReference>
<dbReference type="SUPFAM" id="SSF58104">
    <property type="entry name" value="Methyl-accepting chemotaxis protein (MCP) signaling domain"/>
    <property type="match status" value="1"/>
</dbReference>
<feature type="domain" description="HAMP" evidence="7">
    <location>
        <begin position="256"/>
        <end position="308"/>
    </location>
</feature>
<dbReference type="SMART" id="SM00283">
    <property type="entry name" value="MA"/>
    <property type="match status" value="1"/>
</dbReference>
<dbReference type="InterPro" id="IPR003660">
    <property type="entry name" value="HAMP_dom"/>
</dbReference>
<dbReference type="PANTHER" id="PTHR43531:SF11">
    <property type="entry name" value="METHYL-ACCEPTING CHEMOTAXIS PROTEIN 3"/>
    <property type="match status" value="1"/>
</dbReference>
<keyword evidence="1" id="KW-0145">Chemotaxis</keyword>
<evidence type="ECO:0000256" key="4">
    <source>
        <dbReference type="SAM" id="Coils"/>
    </source>
</evidence>
<dbReference type="PANTHER" id="PTHR43531">
    <property type="entry name" value="PROTEIN ICFG"/>
    <property type="match status" value="1"/>
</dbReference>
<keyword evidence="5" id="KW-0472">Membrane</keyword>
<organism evidence="8 9">
    <name type="scientific">Tateyamaria armeniaca</name>
    <dbReference type="NCBI Taxonomy" id="2518930"/>
    <lineage>
        <taxon>Bacteria</taxon>
        <taxon>Pseudomonadati</taxon>
        <taxon>Pseudomonadota</taxon>
        <taxon>Alphaproteobacteria</taxon>
        <taxon>Rhodobacterales</taxon>
        <taxon>Roseobacteraceae</taxon>
        <taxon>Tateyamaria</taxon>
    </lineage>
</organism>
<proteinExistence type="inferred from homology"/>
<feature type="transmembrane region" description="Helical" evidence="5">
    <location>
        <begin position="18"/>
        <end position="37"/>
    </location>
</feature>
<evidence type="ECO:0000256" key="3">
    <source>
        <dbReference type="PROSITE-ProRule" id="PRU00284"/>
    </source>
</evidence>
<evidence type="ECO:0000256" key="5">
    <source>
        <dbReference type="SAM" id="Phobius"/>
    </source>
</evidence>
<keyword evidence="4" id="KW-0175">Coiled coil</keyword>